<name>A0A1Y5TUU7_9RHOB</name>
<dbReference type="InterPro" id="IPR036388">
    <property type="entry name" value="WH-like_DNA-bd_sf"/>
</dbReference>
<accession>A0A1Y5TUU7</accession>
<dbReference type="InterPro" id="IPR036390">
    <property type="entry name" value="WH_DNA-bd_sf"/>
</dbReference>
<dbReference type="EMBL" id="FWFO01000008">
    <property type="protein sequence ID" value="SLN73616.1"/>
    <property type="molecule type" value="Genomic_DNA"/>
</dbReference>
<organism evidence="5 6">
    <name type="scientific">Falsiruegeria litorea R37</name>
    <dbReference type="NCBI Taxonomy" id="1200284"/>
    <lineage>
        <taxon>Bacteria</taxon>
        <taxon>Pseudomonadati</taxon>
        <taxon>Pseudomonadota</taxon>
        <taxon>Alphaproteobacteria</taxon>
        <taxon>Rhodobacterales</taxon>
        <taxon>Roseobacteraceae</taxon>
        <taxon>Falsiruegeria</taxon>
    </lineage>
</organism>
<dbReference type="Pfam" id="PF12802">
    <property type="entry name" value="MarR_2"/>
    <property type="match status" value="1"/>
</dbReference>
<dbReference type="InterPro" id="IPR052067">
    <property type="entry name" value="Metal_resp_HTH_trans_reg"/>
</dbReference>
<dbReference type="Proteomes" id="UP000193077">
    <property type="component" value="Unassembled WGS sequence"/>
</dbReference>
<dbReference type="SUPFAM" id="SSF46785">
    <property type="entry name" value="Winged helix' DNA-binding domain"/>
    <property type="match status" value="1"/>
</dbReference>
<keyword evidence="1" id="KW-0805">Transcription regulation</keyword>
<dbReference type="PANTHER" id="PTHR35790:SF4">
    <property type="entry name" value="HTH-TYPE TRANSCRIPTIONAL REGULATOR PCHR"/>
    <property type="match status" value="1"/>
</dbReference>
<dbReference type="PANTHER" id="PTHR35790">
    <property type="entry name" value="HTH-TYPE TRANSCRIPTIONAL REGULATOR PCHR"/>
    <property type="match status" value="1"/>
</dbReference>
<feature type="domain" description="HTH marR-type" evidence="4">
    <location>
        <begin position="35"/>
        <end position="164"/>
    </location>
</feature>
<dbReference type="PROSITE" id="PS50995">
    <property type="entry name" value="HTH_MARR_2"/>
    <property type="match status" value="1"/>
</dbReference>
<keyword evidence="3" id="KW-0804">Transcription</keyword>
<evidence type="ECO:0000256" key="2">
    <source>
        <dbReference type="ARBA" id="ARBA00023125"/>
    </source>
</evidence>
<evidence type="ECO:0000259" key="4">
    <source>
        <dbReference type="PROSITE" id="PS50995"/>
    </source>
</evidence>
<dbReference type="SMART" id="SM00347">
    <property type="entry name" value="HTH_MARR"/>
    <property type="match status" value="1"/>
</dbReference>
<sequence length="173" mass="19485">MTDMDDLPDKMFLTELEQDDDGRRRQTLSFSRSPTVLLNFAANRFTRNASRHYQNAFGIGAMDWRMLVSLTRNPGSSVSHASATIGIDKGAVSRSLARLEKEGLAKAQCNSPDERRKEWFLTDKGQELHDNVLVAALERQKHLLRGLSKDEVAELNRLLSKLLENLDGSEAQN</sequence>
<dbReference type="Gene3D" id="1.10.10.10">
    <property type="entry name" value="Winged helix-like DNA-binding domain superfamily/Winged helix DNA-binding domain"/>
    <property type="match status" value="1"/>
</dbReference>
<dbReference type="GO" id="GO:0003700">
    <property type="term" value="F:DNA-binding transcription factor activity"/>
    <property type="evidence" value="ECO:0007669"/>
    <property type="project" value="InterPro"/>
</dbReference>
<keyword evidence="6" id="KW-1185">Reference proteome</keyword>
<evidence type="ECO:0000256" key="3">
    <source>
        <dbReference type="ARBA" id="ARBA00023163"/>
    </source>
</evidence>
<keyword evidence="2" id="KW-0238">DNA-binding</keyword>
<reference evidence="5 6" key="1">
    <citation type="submission" date="2017-03" db="EMBL/GenBank/DDBJ databases">
        <authorList>
            <person name="Afonso C.L."/>
            <person name="Miller P.J."/>
            <person name="Scott M.A."/>
            <person name="Spackman E."/>
            <person name="Goraichik I."/>
            <person name="Dimitrov K.M."/>
            <person name="Suarez D.L."/>
            <person name="Swayne D.E."/>
        </authorList>
    </citation>
    <scope>NUCLEOTIDE SEQUENCE [LARGE SCALE GENOMIC DNA]</scope>
    <source>
        <strain evidence="5 6">CECT 7639</strain>
    </source>
</reference>
<proteinExistence type="predicted"/>
<dbReference type="OrthoDB" id="8906692at2"/>
<evidence type="ECO:0000256" key="1">
    <source>
        <dbReference type="ARBA" id="ARBA00023015"/>
    </source>
</evidence>
<dbReference type="PRINTS" id="PR00598">
    <property type="entry name" value="HTHMARR"/>
</dbReference>
<protein>
    <submittedName>
        <fullName evidence="5">Transcriptional regulator SlyA</fullName>
    </submittedName>
</protein>
<dbReference type="GO" id="GO:0003677">
    <property type="term" value="F:DNA binding"/>
    <property type="evidence" value="ECO:0007669"/>
    <property type="project" value="UniProtKB-KW"/>
</dbReference>
<dbReference type="RefSeq" id="WP_085798082.1">
    <property type="nucleotide sequence ID" value="NZ_FWFO01000008.1"/>
</dbReference>
<evidence type="ECO:0000313" key="5">
    <source>
        <dbReference type="EMBL" id="SLN73616.1"/>
    </source>
</evidence>
<dbReference type="AlphaFoldDB" id="A0A1Y5TUU7"/>
<evidence type="ECO:0000313" key="6">
    <source>
        <dbReference type="Proteomes" id="UP000193077"/>
    </source>
</evidence>
<gene>
    <name evidence="5" type="primary">slyA</name>
    <name evidence="5" type="ORF">TRL7639_04440</name>
</gene>
<dbReference type="InterPro" id="IPR000835">
    <property type="entry name" value="HTH_MarR-typ"/>
</dbReference>